<organism evidence="4">
    <name type="scientific">Cyprinus carpio</name>
    <name type="common">Common carp</name>
    <dbReference type="NCBI Taxonomy" id="7962"/>
    <lineage>
        <taxon>Eukaryota</taxon>
        <taxon>Metazoa</taxon>
        <taxon>Chordata</taxon>
        <taxon>Craniata</taxon>
        <taxon>Vertebrata</taxon>
        <taxon>Euteleostomi</taxon>
        <taxon>Actinopterygii</taxon>
        <taxon>Neopterygii</taxon>
        <taxon>Teleostei</taxon>
        <taxon>Ostariophysi</taxon>
        <taxon>Cypriniformes</taxon>
        <taxon>Cyprinidae</taxon>
        <taxon>Cyprininae</taxon>
        <taxon>Cyprinus</taxon>
    </lineage>
</organism>
<evidence type="ECO:0000256" key="3">
    <source>
        <dbReference type="SAM" id="SignalP"/>
    </source>
</evidence>
<feature type="region of interest" description="Disordered" evidence="1">
    <location>
        <begin position="453"/>
        <end position="474"/>
    </location>
</feature>
<sequence length="507" mass="56417">MEMTLLSITVWLTQFLIASPLYFNTLPANTLSDYSETTQITPATTITNPEPKILIYATSSSPLTATSQDSITNLPSEVHTQPNITPDVTLTQETASLHQDNSSSPSQNDMMDDGVSVSHAINVSMSHANTSHTTVSTNFARLMPQKDVSNETGTMSSVSYNYDVQTADTLSDPVNSASTVPWRHSTEKEDERTKADERNYETNSTQATFANTNKELRETQGTEGTYSFTSEHSEEHYDTAVNTTDVSTTTATGSNEWSISQNTDIPMTTPAYTTAQDPTVTDVPEYHTSTGGAKHSTTPQNIYKFTNSTAPTGRENRTGTDTPGGTTTNVNISVITDALTDNSLNATTNRTNKTDTENKAWPACLNPNPESHSRQSMLVCFITLWSLAMTATIFLGITIFLLVRLSVFKKKMKRRVKGGQTCEKESLWADPKASVQERVEFWYINGSTLEADRKEKDRGRQKKMKGRGQEQDNEENGLWIQPRVTVDDITEFWYANRRLKEERMQHL</sequence>
<feature type="compositionally biased region" description="Low complexity" evidence="1">
    <location>
        <begin position="319"/>
        <end position="328"/>
    </location>
</feature>
<feature type="compositionally biased region" description="Polar residues" evidence="1">
    <location>
        <begin position="256"/>
        <end position="279"/>
    </location>
</feature>
<keyword evidence="2" id="KW-0472">Membrane</keyword>
<feature type="region of interest" description="Disordered" evidence="1">
    <location>
        <begin position="171"/>
        <end position="204"/>
    </location>
</feature>
<gene>
    <name evidence="4" type="primary">si:ch73-248e21.5</name>
</gene>
<evidence type="ECO:0000256" key="2">
    <source>
        <dbReference type="SAM" id="Phobius"/>
    </source>
</evidence>
<keyword evidence="2" id="KW-0812">Transmembrane</keyword>
<feature type="chain" id="PRO_5040330585" evidence="3">
    <location>
        <begin position="19"/>
        <end position="507"/>
    </location>
</feature>
<keyword evidence="3" id="KW-0732">Signal</keyword>
<name>A0A9Q9V2R8_CYPCA</name>
<dbReference type="GeneID" id="109060936"/>
<dbReference type="AlphaFoldDB" id="A0A9Q9V2R8"/>
<dbReference type="Proteomes" id="UP001155660">
    <property type="component" value="Chromosome A3"/>
</dbReference>
<proteinExistence type="predicted"/>
<protein>
    <submittedName>
        <fullName evidence="4">Probable GPI-anchored adhesin-like protein PGA18</fullName>
    </submittedName>
</protein>
<feature type="signal peptide" evidence="3">
    <location>
        <begin position="1"/>
        <end position="18"/>
    </location>
</feature>
<feature type="compositionally biased region" description="Basic and acidic residues" evidence="1">
    <location>
        <begin position="184"/>
        <end position="200"/>
    </location>
</feature>
<feature type="compositionally biased region" description="Polar residues" evidence="1">
    <location>
        <begin position="287"/>
        <end position="311"/>
    </location>
</feature>
<dbReference type="RefSeq" id="XP_018933630.2">
    <property type="nucleotide sequence ID" value="XM_019078085.2"/>
</dbReference>
<feature type="transmembrane region" description="Helical" evidence="2">
    <location>
        <begin position="384"/>
        <end position="407"/>
    </location>
</feature>
<feature type="region of interest" description="Disordered" evidence="1">
    <location>
        <begin position="247"/>
        <end position="328"/>
    </location>
</feature>
<accession>A0A9Q9V2R8</accession>
<dbReference type="OrthoDB" id="8964782at2759"/>
<keyword evidence="2" id="KW-1133">Transmembrane helix</keyword>
<dbReference type="KEGG" id="ccar:109060936"/>
<evidence type="ECO:0000313" key="4">
    <source>
        <dbReference type="RefSeq" id="XP_018933630.2"/>
    </source>
</evidence>
<evidence type="ECO:0000256" key="1">
    <source>
        <dbReference type="SAM" id="MobiDB-lite"/>
    </source>
</evidence>
<reference evidence="4" key="1">
    <citation type="submission" date="2025-08" db="UniProtKB">
        <authorList>
            <consortium name="RefSeq"/>
        </authorList>
    </citation>
    <scope>IDENTIFICATION</scope>
    <source>
        <tissue evidence="4">Muscle</tissue>
    </source>
</reference>